<dbReference type="SUPFAM" id="SSF47090">
    <property type="entry name" value="PGBD-like"/>
    <property type="match status" value="1"/>
</dbReference>
<gene>
    <name evidence="10" type="ORF">CJ030_MR3G001242</name>
</gene>
<keyword evidence="2" id="KW-0645">Protease</keyword>
<proteinExistence type="inferred from homology"/>
<dbReference type="GO" id="GO:0008270">
    <property type="term" value="F:zinc ion binding"/>
    <property type="evidence" value="ECO:0007669"/>
    <property type="project" value="InterPro"/>
</dbReference>
<keyword evidence="7" id="KW-0732">Signal</keyword>
<protein>
    <submittedName>
        <fullName evidence="10">Metalloendoproteinase 1</fullName>
    </submittedName>
</protein>
<evidence type="ECO:0000259" key="8">
    <source>
        <dbReference type="Pfam" id="PF00413"/>
    </source>
</evidence>
<dbReference type="Proteomes" id="UP000516437">
    <property type="component" value="Chromosome 3"/>
</dbReference>
<dbReference type="Gene3D" id="3.40.390.10">
    <property type="entry name" value="Collagenase (Catalytic Domain)"/>
    <property type="match status" value="1"/>
</dbReference>
<evidence type="ECO:0000259" key="9">
    <source>
        <dbReference type="Pfam" id="PF01471"/>
    </source>
</evidence>
<dbReference type="GO" id="GO:0031012">
    <property type="term" value="C:extracellular matrix"/>
    <property type="evidence" value="ECO:0007669"/>
    <property type="project" value="InterPro"/>
</dbReference>
<dbReference type="SUPFAM" id="SSF55486">
    <property type="entry name" value="Metalloproteases ('zincins'), catalytic domain"/>
    <property type="match status" value="1"/>
</dbReference>
<dbReference type="PANTHER" id="PTHR10201:SF213">
    <property type="entry name" value="METALLOENDOPROTEINASE 2-MMP-LIKE"/>
    <property type="match status" value="1"/>
</dbReference>
<feature type="domain" description="Peptidase M10 metallopeptidase" evidence="8">
    <location>
        <begin position="320"/>
        <end position="396"/>
    </location>
</feature>
<organism evidence="10 11">
    <name type="scientific">Morella rubra</name>
    <name type="common">Chinese bayberry</name>
    <dbReference type="NCBI Taxonomy" id="262757"/>
    <lineage>
        <taxon>Eukaryota</taxon>
        <taxon>Viridiplantae</taxon>
        <taxon>Streptophyta</taxon>
        <taxon>Embryophyta</taxon>
        <taxon>Tracheophyta</taxon>
        <taxon>Spermatophyta</taxon>
        <taxon>Magnoliopsida</taxon>
        <taxon>eudicotyledons</taxon>
        <taxon>Gunneridae</taxon>
        <taxon>Pentapetalae</taxon>
        <taxon>rosids</taxon>
        <taxon>fabids</taxon>
        <taxon>Fagales</taxon>
        <taxon>Myricaceae</taxon>
        <taxon>Morella</taxon>
    </lineage>
</organism>
<dbReference type="InterPro" id="IPR004252">
    <property type="entry name" value="Probable_transposase_24"/>
</dbReference>
<evidence type="ECO:0000256" key="6">
    <source>
        <dbReference type="SAM" id="MobiDB-lite"/>
    </source>
</evidence>
<dbReference type="PANTHER" id="PTHR10201">
    <property type="entry name" value="MATRIX METALLOPROTEINASE"/>
    <property type="match status" value="1"/>
</dbReference>
<feature type="signal peptide" evidence="7">
    <location>
        <begin position="1"/>
        <end position="31"/>
    </location>
</feature>
<dbReference type="GO" id="GO:0030198">
    <property type="term" value="P:extracellular matrix organization"/>
    <property type="evidence" value="ECO:0007669"/>
    <property type="project" value="TreeGrafter"/>
</dbReference>
<evidence type="ECO:0000256" key="4">
    <source>
        <dbReference type="ARBA" id="ARBA00022801"/>
    </source>
</evidence>
<evidence type="ECO:0000256" key="7">
    <source>
        <dbReference type="SAM" id="SignalP"/>
    </source>
</evidence>
<dbReference type="Pfam" id="PF03004">
    <property type="entry name" value="Transposase_24"/>
    <property type="match status" value="1"/>
</dbReference>
<reference evidence="10 11" key="1">
    <citation type="journal article" date="2019" name="Plant Biotechnol. J.">
        <title>The red bayberry genome and genetic basis of sex determination.</title>
        <authorList>
            <person name="Jia H.M."/>
            <person name="Jia H.J."/>
            <person name="Cai Q.L."/>
            <person name="Wang Y."/>
            <person name="Zhao H.B."/>
            <person name="Yang W.F."/>
            <person name="Wang G.Y."/>
            <person name="Li Y.H."/>
            <person name="Zhan D.L."/>
            <person name="Shen Y.T."/>
            <person name="Niu Q.F."/>
            <person name="Chang L."/>
            <person name="Qiu J."/>
            <person name="Zhao L."/>
            <person name="Xie H.B."/>
            <person name="Fu W.Y."/>
            <person name="Jin J."/>
            <person name="Li X.W."/>
            <person name="Jiao Y."/>
            <person name="Zhou C.C."/>
            <person name="Tu T."/>
            <person name="Chai C.Y."/>
            <person name="Gao J.L."/>
            <person name="Fan L.J."/>
            <person name="van de Weg E."/>
            <person name="Wang J.Y."/>
            <person name="Gao Z.S."/>
        </authorList>
    </citation>
    <scope>NUCLEOTIDE SEQUENCE [LARGE SCALE GENOMIC DNA]</scope>
    <source>
        <tissue evidence="10">Leaves</tissue>
    </source>
</reference>
<keyword evidence="4" id="KW-0378">Hydrolase</keyword>
<comment type="caution">
    <text evidence="10">The sequence shown here is derived from an EMBL/GenBank/DDBJ whole genome shotgun (WGS) entry which is preliminary data.</text>
</comment>
<dbReference type="EMBL" id="RXIC02000021">
    <property type="protein sequence ID" value="KAB1219275.1"/>
    <property type="molecule type" value="Genomic_DNA"/>
</dbReference>
<sequence>MNAKALSRPFSSTFLLHFHLLLLLIVPLLSCATSRYRSHEQNLSPFEFLKVIQGYHQGDKIKGIHDLKKYLERFGYLTYSHSKNHTHANDDDFDVTLESAIKTSQRNHHLKATGTLDAQMVDHDHSKRSITNVGGQTQRLAWADAFLAELRGSIRAIVEPTHSLCMELQCYLIRFEKKFALTDRALTEEMQYYGKGTVRCERTIVPVVQRRSAINKENRAKLKIVHTSGARSFQRARALLKNPESDEISAALLYKKTHTNKDGMWTSEDARKNFVRYGADDARASADDAEQQRKKDEEHRKMMEDQQRTLVEQQERRMQLMAEQMREQLMEQIRQLQSHIKIGFFMGDHGDRIPLDEARRILAHAFPPTNGRFHYDADERWSVGATPSAYELETVACLA</sequence>
<keyword evidence="11" id="KW-1185">Reference proteome</keyword>
<evidence type="ECO:0000256" key="2">
    <source>
        <dbReference type="ARBA" id="ARBA00022670"/>
    </source>
</evidence>
<accession>A0A6A1W2E7</accession>
<dbReference type="Pfam" id="PF01471">
    <property type="entry name" value="PG_binding_1"/>
    <property type="match status" value="1"/>
</dbReference>
<dbReference type="InterPro" id="IPR002477">
    <property type="entry name" value="Peptidoglycan-bd-like"/>
</dbReference>
<evidence type="ECO:0000256" key="5">
    <source>
        <dbReference type="ARBA" id="ARBA00022833"/>
    </source>
</evidence>
<keyword evidence="5" id="KW-0862">Zinc</keyword>
<name>A0A6A1W2E7_9ROSI</name>
<dbReference type="InterPro" id="IPR036365">
    <property type="entry name" value="PGBD-like_sf"/>
</dbReference>
<dbReference type="Pfam" id="PF00413">
    <property type="entry name" value="Peptidase_M10"/>
    <property type="match status" value="1"/>
</dbReference>
<dbReference type="GO" id="GO:0004222">
    <property type="term" value="F:metalloendopeptidase activity"/>
    <property type="evidence" value="ECO:0007669"/>
    <property type="project" value="InterPro"/>
</dbReference>
<dbReference type="GO" id="GO:0006508">
    <property type="term" value="P:proteolysis"/>
    <property type="evidence" value="ECO:0007669"/>
    <property type="project" value="UniProtKB-KW"/>
</dbReference>
<dbReference type="InterPro" id="IPR024079">
    <property type="entry name" value="MetalloPept_cat_dom_sf"/>
</dbReference>
<keyword evidence="3" id="KW-0479">Metal-binding</keyword>
<feature type="region of interest" description="Disordered" evidence="6">
    <location>
        <begin position="281"/>
        <end position="305"/>
    </location>
</feature>
<evidence type="ECO:0000313" key="10">
    <source>
        <dbReference type="EMBL" id="KAB1219275.1"/>
    </source>
</evidence>
<dbReference type="Gene3D" id="1.10.101.10">
    <property type="entry name" value="PGBD-like superfamily/PGBD"/>
    <property type="match status" value="1"/>
</dbReference>
<dbReference type="OrthoDB" id="406838at2759"/>
<comment type="similarity">
    <text evidence="1">Belongs to the peptidase M10A family. Matrix metalloproteinases (MMPs) subfamily.</text>
</comment>
<evidence type="ECO:0000313" key="11">
    <source>
        <dbReference type="Proteomes" id="UP000516437"/>
    </source>
</evidence>
<dbReference type="InterPro" id="IPR001818">
    <property type="entry name" value="Pept_M10_metallopeptidase"/>
</dbReference>
<evidence type="ECO:0000256" key="3">
    <source>
        <dbReference type="ARBA" id="ARBA00022723"/>
    </source>
</evidence>
<dbReference type="InterPro" id="IPR036366">
    <property type="entry name" value="PGBDSf"/>
</dbReference>
<feature type="chain" id="PRO_5025579166" evidence="7">
    <location>
        <begin position="32"/>
        <end position="399"/>
    </location>
</feature>
<dbReference type="AlphaFoldDB" id="A0A6A1W2E7"/>
<dbReference type="GO" id="GO:0030574">
    <property type="term" value="P:collagen catabolic process"/>
    <property type="evidence" value="ECO:0007669"/>
    <property type="project" value="TreeGrafter"/>
</dbReference>
<evidence type="ECO:0000256" key="1">
    <source>
        <dbReference type="ARBA" id="ARBA00009614"/>
    </source>
</evidence>
<feature type="domain" description="Peptidoglycan binding-like" evidence="9">
    <location>
        <begin position="64"/>
        <end position="121"/>
    </location>
</feature>